<organism evidence="1 2">
    <name type="scientific">Candidatus Parvarchaeum acidiphilum ARMAN-4</name>
    <dbReference type="NCBI Taxonomy" id="662760"/>
    <lineage>
        <taxon>Archaea</taxon>
        <taxon>Candidatus Parvarchaeota</taxon>
        <taxon>Candidatus Parvarchaeum</taxon>
    </lineage>
</organism>
<dbReference type="EMBL" id="GG730058">
    <property type="protein sequence ID" value="EEZ92675.1"/>
    <property type="molecule type" value="Genomic_DNA"/>
</dbReference>
<protein>
    <submittedName>
        <fullName evidence="1">Uncharacterized protein</fullName>
    </submittedName>
</protein>
<proteinExistence type="predicted"/>
<dbReference type="Proteomes" id="UP000009375">
    <property type="component" value="Unassembled WGS sequence"/>
</dbReference>
<reference evidence="1 2" key="1">
    <citation type="journal article" date="2010" name="Proc. Natl. Acad. Sci. U.S.A.">
        <title>Enigmatic, ultrasmall, uncultivated Archaea.</title>
        <authorList>
            <person name="Baker B.J."/>
            <person name="Comolli L.R."/>
            <person name="Dick G.J."/>
            <person name="Hauser L.J."/>
            <person name="Hyatt D."/>
            <person name="Dill B.D."/>
            <person name="Land M.L."/>
            <person name="Verberkmoes N.C."/>
            <person name="Hettich R.L."/>
            <person name="Banfield J.F."/>
        </authorList>
    </citation>
    <scope>NUCLEOTIDE SEQUENCE [LARGE SCALE GENOMIC DNA]</scope>
</reference>
<name>D2EG41_PARA4</name>
<evidence type="ECO:0000313" key="2">
    <source>
        <dbReference type="Proteomes" id="UP000009375"/>
    </source>
</evidence>
<sequence>MKNEKRTNYRKRLELLKSGIPRLVVRKTDKSVIAHIVEYKDWQF</sequence>
<dbReference type="AlphaFoldDB" id="D2EG41"/>
<evidence type="ECO:0000313" key="1">
    <source>
        <dbReference type="EMBL" id="EEZ92675.1"/>
    </source>
</evidence>
<accession>D2EG41</accession>
<gene>
    <name evidence="1" type="ORF">BJBARM4_0725</name>
</gene>
<dbReference type="SUPFAM" id="SSF53137">
    <property type="entry name" value="Translational machinery components"/>
    <property type="match status" value="1"/>
</dbReference>
<dbReference type="Gene3D" id="3.30.420.100">
    <property type="match status" value="1"/>
</dbReference>